<dbReference type="InterPro" id="IPR011706">
    <property type="entry name" value="Cu-oxidase_C"/>
</dbReference>
<reference evidence="9" key="1">
    <citation type="journal article" date="2023" name="Mol. Phylogenet. Evol.">
        <title>Genome-scale phylogeny and comparative genomics of the fungal order Sordariales.</title>
        <authorList>
            <person name="Hensen N."/>
            <person name="Bonometti L."/>
            <person name="Westerberg I."/>
            <person name="Brannstrom I.O."/>
            <person name="Guillou S."/>
            <person name="Cros-Aarteil S."/>
            <person name="Calhoun S."/>
            <person name="Haridas S."/>
            <person name="Kuo A."/>
            <person name="Mondo S."/>
            <person name="Pangilinan J."/>
            <person name="Riley R."/>
            <person name="LaButti K."/>
            <person name="Andreopoulos B."/>
            <person name="Lipzen A."/>
            <person name="Chen C."/>
            <person name="Yan M."/>
            <person name="Daum C."/>
            <person name="Ng V."/>
            <person name="Clum A."/>
            <person name="Steindorff A."/>
            <person name="Ohm R.A."/>
            <person name="Martin F."/>
            <person name="Silar P."/>
            <person name="Natvig D.O."/>
            <person name="Lalanne C."/>
            <person name="Gautier V."/>
            <person name="Ament-Velasquez S.L."/>
            <person name="Kruys A."/>
            <person name="Hutchinson M.I."/>
            <person name="Powell A.J."/>
            <person name="Barry K."/>
            <person name="Miller A.N."/>
            <person name="Grigoriev I.V."/>
            <person name="Debuchy R."/>
            <person name="Gladieux P."/>
            <person name="Hiltunen Thoren M."/>
            <person name="Johannesson H."/>
        </authorList>
    </citation>
    <scope>NUCLEOTIDE SEQUENCE</scope>
    <source>
        <strain evidence="9">FGSC 1904</strain>
    </source>
</reference>
<dbReference type="PANTHER" id="PTHR11709">
    <property type="entry name" value="MULTI-COPPER OXIDASE"/>
    <property type="match status" value="1"/>
</dbReference>
<dbReference type="InterPro" id="IPR011707">
    <property type="entry name" value="Cu-oxidase-like_N"/>
</dbReference>
<evidence type="ECO:0000313" key="10">
    <source>
        <dbReference type="Proteomes" id="UP001281003"/>
    </source>
</evidence>
<dbReference type="EMBL" id="JAUTDP010000006">
    <property type="protein sequence ID" value="KAK3398805.1"/>
    <property type="molecule type" value="Genomic_DNA"/>
</dbReference>
<proteinExistence type="inferred from homology"/>
<organism evidence="9 10">
    <name type="scientific">Sordaria brevicollis</name>
    <dbReference type="NCBI Taxonomy" id="83679"/>
    <lineage>
        <taxon>Eukaryota</taxon>
        <taxon>Fungi</taxon>
        <taxon>Dikarya</taxon>
        <taxon>Ascomycota</taxon>
        <taxon>Pezizomycotina</taxon>
        <taxon>Sordariomycetes</taxon>
        <taxon>Sordariomycetidae</taxon>
        <taxon>Sordariales</taxon>
        <taxon>Sordariaceae</taxon>
        <taxon>Sordaria</taxon>
    </lineage>
</organism>
<dbReference type="PANTHER" id="PTHR11709:SF145">
    <property type="entry name" value="LCC1"/>
    <property type="match status" value="1"/>
</dbReference>
<dbReference type="InterPro" id="IPR033138">
    <property type="entry name" value="Cu_oxidase_CS"/>
</dbReference>
<evidence type="ECO:0000256" key="5">
    <source>
        <dbReference type="SAM" id="MobiDB-lite"/>
    </source>
</evidence>
<feature type="domain" description="Plastocyanin-like" evidence="8">
    <location>
        <begin position="79"/>
        <end position="192"/>
    </location>
</feature>
<dbReference type="GO" id="GO:0016491">
    <property type="term" value="F:oxidoreductase activity"/>
    <property type="evidence" value="ECO:0007669"/>
    <property type="project" value="UniProtKB-KW"/>
</dbReference>
<evidence type="ECO:0000256" key="4">
    <source>
        <dbReference type="ARBA" id="ARBA00023008"/>
    </source>
</evidence>
<protein>
    <submittedName>
        <fullName evidence="9">Cupredoxin</fullName>
    </submittedName>
</protein>
<dbReference type="GO" id="GO:0005507">
    <property type="term" value="F:copper ion binding"/>
    <property type="evidence" value="ECO:0007669"/>
    <property type="project" value="InterPro"/>
</dbReference>
<sequence>MFHRRVPLVQMFFSALITVTLFSGTPFARSVIPPVTQQQHGNQQTHPYPWGNLTADRASLHDMPDTGVTRSYEFTISRAVMSPDGVERPMIVVNGQFPGPTIEANWGDWIEVTLKNDIRGPGDGAAIHWHGIRQIETPWMDGVPSTTQCPIPPGHSFKYRFRADEYGSSFWHSHVGSQYSAGAFGAIIVHGPRHPEALYDEDLGPVFLSDWYHADISSIVKGVVGLPAPVTQPYSDNNLINGRMPFDCTNPNITAFNRTCTSDNVEYSKFKFTRGKTYRLRLMNIGSQGMQRFTIDGMKMKVFAQDFIPVVPYVTDVVTIGIGQRTDVLVTATGSSTDAVWMRSDVSEMCSVSSQGHALAAIYYEDADTSVLPNTTATTYDESYCGNVPLSLTTPLYPIRPPSKPETTITLDIKFAANSTGNKLWFVNNETFRADFEHPLLLFTNQHESPQGQEQGQGQGQPPHAHAHAQPLNLDRTTYNVGSNHSVRIIINNYSFTNKSQHPIHFHGHDFWVVAEGVGKWDGVVTNTVNPMRRDTHILQLGKPDVGPGYMVMDFVTDNPGVWPLHCHLAWHASAGLFVNILERPDEIANLSIPDVAGKSCRQWTSFRGELEQAIDSGV</sequence>
<keyword evidence="3" id="KW-0560">Oxidoreductase</keyword>
<comment type="caution">
    <text evidence="9">The sequence shown here is derived from an EMBL/GenBank/DDBJ whole genome shotgun (WGS) entry which is preliminary data.</text>
</comment>
<keyword evidence="4" id="KW-0186">Copper</keyword>
<evidence type="ECO:0000256" key="2">
    <source>
        <dbReference type="ARBA" id="ARBA00022723"/>
    </source>
</evidence>
<dbReference type="Proteomes" id="UP001281003">
    <property type="component" value="Unassembled WGS sequence"/>
</dbReference>
<dbReference type="Pfam" id="PF07732">
    <property type="entry name" value="Cu-oxidase_3"/>
    <property type="match status" value="1"/>
</dbReference>
<dbReference type="Pfam" id="PF07731">
    <property type="entry name" value="Cu-oxidase_2"/>
    <property type="match status" value="1"/>
</dbReference>
<evidence type="ECO:0000259" key="7">
    <source>
        <dbReference type="Pfam" id="PF07731"/>
    </source>
</evidence>
<dbReference type="InterPro" id="IPR001117">
    <property type="entry name" value="Cu-oxidase_2nd"/>
</dbReference>
<dbReference type="InterPro" id="IPR045087">
    <property type="entry name" value="Cu-oxidase_fam"/>
</dbReference>
<dbReference type="SUPFAM" id="SSF49503">
    <property type="entry name" value="Cupredoxins"/>
    <property type="match status" value="3"/>
</dbReference>
<dbReference type="CDD" id="cd13901">
    <property type="entry name" value="CuRO_3_MaLCC_like"/>
    <property type="match status" value="1"/>
</dbReference>
<accession>A0AAE0PFY0</accession>
<feature type="domain" description="Plastocyanin-like" evidence="6">
    <location>
        <begin position="205"/>
        <end position="365"/>
    </location>
</feature>
<name>A0AAE0PFY0_SORBR</name>
<dbReference type="AlphaFoldDB" id="A0AAE0PFY0"/>
<keyword evidence="2" id="KW-0479">Metal-binding</keyword>
<gene>
    <name evidence="9" type="ORF">B0T20DRAFT_393183</name>
</gene>
<dbReference type="Gene3D" id="2.60.40.420">
    <property type="entry name" value="Cupredoxins - blue copper proteins"/>
    <property type="match status" value="3"/>
</dbReference>
<dbReference type="PROSITE" id="PS00079">
    <property type="entry name" value="MULTICOPPER_OXIDASE1"/>
    <property type="match status" value="1"/>
</dbReference>
<keyword evidence="10" id="KW-1185">Reference proteome</keyword>
<evidence type="ECO:0000256" key="1">
    <source>
        <dbReference type="ARBA" id="ARBA00010609"/>
    </source>
</evidence>
<reference evidence="9" key="2">
    <citation type="submission" date="2023-07" db="EMBL/GenBank/DDBJ databases">
        <authorList>
            <consortium name="Lawrence Berkeley National Laboratory"/>
            <person name="Haridas S."/>
            <person name="Hensen N."/>
            <person name="Bonometti L."/>
            <person name="Westerberg I."/>
            <person name="Brannstrom I.O."/>
            <person name="Guillou S."/>
            <person name="Cros-Aarteil S."/>
            <person name="Calhoun S."/>
            <person name="Kuo A."/>
            <person name="Mondo S."/>
            <person name="Pangilinan J."/>
            <person name="Riley R."/>
            <person name="LaButti K."/>
            <person name="Andreopoulos B."/>
            <person name="Lipzen A."/>
            <person name="Chen C."/>
            <person name="Yanf M."/>
            <person name="Daum C."/>
            <person name="Ng V."/>
            <person name="Clum A."/>
            <person name="Steindorff A."/>
            <person name="Ohm R."/>
            <person name="Martin F."/>
            <person name="Silar P."/>
            <person name="Natvig D."/>
            <person name="Lalanne C."/>
            <person name="Gautier V."/>
            <person name="Ament-velasquez S.L."/>
            <person name="Kruys A."/>
            <person name="Hutchinson M.I."/>
            <person name="Powell A.J."/>
            <person name="Barry K."/>
            <person name="Miller A.N."/>
            <person name="Grigoriev I.V."/>
            <person name="Debuchy R."/>
            <person name="Gladieux P."/>
            <person name="Thoren M.H."/>
            <person name="Johannesson H."/>
        </authorList>
    </citation>
    <scope>NUCLEOTIDE SEQUENCE</scope>
    <source>
        <strain evidence="9">FGSC 1904</strain>
    </source>
</reference>
<evidence type="ECO:0000256" key="3">
    <source>
        <dbReference type="ARBA" id="ARBA00023002"/>
    </source>
</evidence>
<dbReference type="PROSITE" id="PS00080">
    <property type="entry name" value="MULTICOPPER_OXIDASE2"/>
    <property type="match status" value="1"/>
</dbReference>
<feature type="domain" description="Plastocyanin-like" evidence="7">
    <location>
        <begin position="466"/>
        <end position="586"/>
    </location>
</feature>
<feature type="region of interest" description="Disordered" evidence="5">
    <location>
        <begin position="448"/>
        <end position="468"/>
    </location>
</feature>
<dbReference type="CDD" id="cd13854">
    <property type="entry name" value="CuRO_1_MaLCC_like"/>
    <property type="match status" value="1"/>
</dbReference>
<evidence type="ECO:0000313" key="9">
    <source>
        <dbReference type="EMBL" id="KAK3398805.1"/>
    </source>
</evidence>
<evidence type="ECO:0000259" key="6">
    <source>
        <dbReference type="Pfam" id="PF00394"/>
    </source>
</evidence>
<dbReference type="InterPro" id="IPR002355">
    <property type="entry name" value="Cu_oxidase_Cu_BS"/>
</dbReference>
<dbReference type="InterPro" id="IPR008972">
    <property type="entry name" value="Cupredoxin"/>
</dbReference>
<evidence type="ECO:0000259" key="8">
    <source>
        <dbReference type="Pfam" id="PF07732"/>
    </source>
</evidence>
<comment type="similarity">
    <text evidence="1">Belongs to the multicopper oxidase family.</text>
</comment>
<dbReference type="Pfam" id="PF00394">
    <property type="entry name" value="Cu-oxidase"/>
    <property type="match status" value="1"/>
</dbReference>